<dbReference type="Gene3D" id="3.40.50.1820">
    <property type="entry name" value="alpha/beta hydrolase"/>
    <property type="match status" value="1"/>
</dbReference>
<evidence type="ECO:0000256" key="3">
    <source>
        <dbReference type="ARBA" id="ARBA00022801"/>
    </source>
</evidence>
<dbReference type="PANTHER" id="PTHR11487:SF0">
    <property type="entry name" value="S-ACYL FATTY ACID SYNTHASE THIOESTERASE, MEDIUM CHAIN"/>
    <property type="match status" value="1"/>
</dbReference>
<dbReference type="Pfam" id="PF00975">
    <property type="entry name" value="Thioesterase"/>
    <property type="match status" value="1"/>
</dbReference>
<dbReference type="GO" id="GO:0016787">
    <property type="term" value="F:hydrolase activity"/>
    <property type="evidence" value="ECO:0007669"/>
    <property type="project" value="UniProtKB-KW"/>
</dbReference>
<evidence type="ECO:0000259" key="5">
    <source>
        <dbReference type="SMART" id="SM00824"/>
    </source>
</evidence>
<keyword evidence="7" id="KW-1185">Reference proteome</keyword>
<protein>
    <recommendedName>
        <fullName evidence="2">Thioesterase TesA</fullName>
    </recommendedName>
</protein>
<comment type="caution">
    <text evidence="6">The sequence shown here is derived from an EMBL/GenBank/DDBJ whole genome shotgun (WGS) entry which is preliminary data.</text>
</comment>
<dbReference type="PANTHER" id="PTHR11487">
    <property type="entry name" value="THIOESTERASE"/>
    <property type="match status" value="1"/>
</dbReference>
<comment type="catalytic activity">
    <reaction evidence="4">
        <text>a fatty acyl-CoA + H2O = a fatty acid + CoA + H(+)</text>
        <dbReference type="Rhea" id="RHEA:16781"/>
        <dbReference type="ChEBI" id="CHEBI:15377"/>
        <dbReference type="ChEBI" id="CHEBI:15378"/>
        <dbReference type="ChEBI" id="CHEBI:28868"/>
        <dbReference type="ChEBI" id="CHEBI:57287"/>
        <dbReference type="ChEBI" id="CHEBI:77636"/>
    </reaction>
</comment>
<dbReference type="InterPro" id="IPR012223">
    <property type="entry name" value="TEII"/>
</dbReference>
<evidence type="ECO:0000256" key="1">
    <source>
        <dbReference type="ARBA" id="ARBA00007169"/>
    </source>
</evidence>
<evidence type="ECO:0000256" key="2">
    <source>
        <dbReference type="ARBA" id="ARBA00015007"/>
    </source>
</evidence>
<evidence type="ECO:0000313" key="6">
    <source>
        <dbReference type="EMBL" id="PXX56262.1"/>
    </source>
</evidence>
<evidence type="ECO:0000256" key="4">
    <source>
        <dbReference type="ARBA" id="ARBA00024293"/>
    </source>
</evidence>
<keyword evidence="3" id="KW-0378">Hydrolase</keyword>
<name>A0A318JTT8_9NOCA</name>
<evidence type="ECO:0000313" key="7">
    <source>
        <dbReference type="Proteomes" id="UP000247569"/>
    </source>
</evidence>
<gene>
    <name evidence="6" type="ORF">DFR70_1203</name>
</gene>
<dbReference type="OrthoDB" id="8480037at2"/>
<reference evidence="6 7" key="1">
    <citation type="submission" date="2018-05" db="EMBL/GenBank/DDBJ databases">
        <title>Genomic Encyclopedia of Type Strains, Phase IV (KMG-IV): sequencing the most valuable type-strain genomes for metagenomic binning, comparative biology and taxonomic classification.</title>
        <authorList>
            <person name="Goeker M."/>
        </authorList>
    </citation>
    <scope>NUCLEOTIDE SEQUENCE [LARGE SCALE GENOMIC DNA]</scope>
    <source>
        <strain evidence="6 7">DSM 44704</strain>
    </source>
</reference>
<dbReference type="Proteomes" id="UP000247569">
    <property type="component" value="Unassembled WGS sequence"/>
</dbReference>
<dbReference type="InterPro" id="IPR020802">
    <property type="entry name" value="TesA-like"/>
</dbReference>
<dbReference type="AlphaFoldDB" id="A0A318JTT8"/>
<accession>A0A318JTT8</accession>
<dbReference type="SMART" id="SM00824">
    <property type="entry name" value="PKS_TE"/>
    <property type="match status" value="1"/>
</dbReference>
<dbReference type="InterPro" id="IPR001031">
    <property type="entry name" value="Thioesterase"/>
</dbReference>
<dbReference type="RefSeq" id="WP_040742974.1">
    <property type="nucleotide sequence ID" value="NZ_QJKF01000020.1"/>
</dbReference>
<organism evidence="6 7">
    <name type="scientific">Nocardia tenerifensis</name>
    <dbReference type="NCBI Taxonomy" id="228006"/>
    <lineage>
        <taxon>Bacteria</taxon>
        <taxon>Bacillati</taxon>
        <taxon>Actinomycetota</taxon>
        <taxon>Actinomycetes</taxon>
        <taxon>Mycobacteriales</taxon>
        <taxon>Nocardiaceae</taxon>
        <taxon>Nocardia</taxon>
    </lineage>
</organism>
<dbReference type="EMBL" id="QJKF01000020">
    <property type="protein sequence ID" value="PXX56262.1"/>
    <property type="molecule type" value="Genomic_DNA"/>
</dbReference>
<dbReference type="InterPro" id="IPR029058">
    <property type="entry name" value="AB_hydrolase_fold"/>
</dbReference>
<feature type="domain" description="Thioesterase TesA-like" evidence="5">
    <location>
        <begin position="26"/>
        <end position="249"/>
    </location>
</feature>
<dbReference type="SUPFAM" id="SSF53474">
    <property type="entry name" value="alpha/beta-Hydrolases"/>
    <property type="match status" value="1"/>
</dbReference>
<dbReference type="GO" id="GO:0008610">
    <property type="term" value="P:lipid biosynthetic process"/>
    <property type="evidence" value="ECO:0007669"/>
    <property type="project" value="TreeGrafter"/>
</dbReference>
<sequence>MTEPMVDNARWIRRFRRTATPTVRLVCFPHAGGSASFYFPMGTALPEPIDVLSVQYPGRQDRRTEPGIDDIGALAEQVYLAVRPETDLPIAFFGHSMGAALAFEVAHRLARRDGIVVARLFVSGRRAPSRHRHEQLHLADDATVIDELRMLDGTDTTLLDDEEVRRMILPALRGDYKAIETYRCPPSRTVGSPITALVGADDPKTTLDEARDWARHTTAAFDIRVFPGGHFYLIDQRAAVLDSVARGLLGPTARLD</sequence>
<comment type="similarity">
    <text evidence="1">Belongs to the thioesterase family.</text>
</comment>
<proteinExistence type="inferred from homology"/>